<reference evidence="2 3" key="1">
    <citation type="submission" date="2020-03" db="EMBL/GenBank/DDBJ databases">
        <title>Dissostichus mawsoni Genome sequencing and assembly.</title>
        <authorList>
            <person name="Park H."/>
        </authorList>
    </citation>
    <scope>NUCLEOTIDE SEQUENCE [LARGE SCALE GENOMIC DNA]</scope>
    <source>
        <strain evidence="2">DM0001</strain>
        <tissue evidence="2">Muscle</tissue>
    </source>
</reference>
<evidence type="ECO:0000313" key="3">
    <source>
        <dbReference type="Proteomes" id="UP000518266"/>
    </source>
</evidence>
<gene>
    <name evidence="2" type="ORF">F7725_008975</name>
</gene>
<keyword evidence="3" id="KW-1185">Reference proteome</keyword>
<evidence type="ECO:0000256" key="1">
    <source>
        <dbReference type="SAM" id="MobiDB-lite"/>
    </source>
</evidence>
<comment type="caution">
    <text evidence="2">The sequence shown here is derived from an EMBL/GenBank/DDBJ whole genome shotgun (WGS) entry which is preliminary data.</text>
</comment>
<protein>
    <submittedName>
        <fullName evidence="2">Uncharacterized protein</fullName>
    </submittedName>
</protein>
<accession>A0A7J5Z661</accession>
<feature type="region of interest" description="Disordered" evidence="1">
    <location>
        <begin position="24"/>
        <end position="62"/>
    </location>
</feature>
<dbReference type="Proteomes" id="UP000518266">
    <property type="component" value="Unassembled WGS sequence"/>
</dbReference>
<dbReference type="EMBL" id="JAAKFY010000005">
    <property type="protein sequence ID" value="KAF3857116.1"/>
    <property type="molecule type" value="Genomic_DNA"/>
</dbReference>
<dbReference type="AlphaFoldDB" id="A0A7J5Z661"/>
<sequence length="171" mass="18593">MWMWRKGEEGSDLGPRAAPLHRLIERRGAGGDRTMPAGDKGVGKRAEVSRSRAATCPAQRTTESWRQMAAMRSPGQLVFDLPSFSFGDGTSSAASETFIVSVSTVSDILIAKSYWEMLANTENLKEMEISAAVQTHTMDVIGEDTAGGHFGPERSNSFTLQRLSPLGTEKQ</sequence>
<name>A0A7J5Z661_DISMA</name>
<feature type="region of interest" description="Disordered" evidence="1">
    <location>
        <begin position="147"/>
        <end position="171"/>
    </location>
</feature>
<proteinExistence type="predicted"/>
<evidence type="ECO:0000313" key="2">
    <source>
        <dbReference type="EMBL" id="KAF3857116.1"/>
    </source>
</evidence>
<feature type="compositionally biased region" description="Basic and acidic residues" evidence="1">
    <location>
        <begin position="41"/>
        <end position="50"/>
    </location>
</feature>
<organism evidence="2 3">
    <name type="scientific">Dissostichus mawsoni</name>
    <name type="common">Antarctic cod</name>
    <dbReference type="NCBI Taxonomy" id="36200"/>
    <lineage>
        <taxon>Eukaryota</taxon>
        <taxon>Metazoa</taxon>
        <taxon>Chordata</taxon>
        <taxon>Craniata</taxon>
        <taxon>Vertebrata</taxon>
        <taxon>Euteleostomi</taxon>
        <taxon>Actinopterygii</taxon>
        <taxon>Neopterygii</taxon>
        <taxon>Teleostei</taxon>
        <taxon>Neoteleostei</taxon>
        <taxon>Acanthomorphata</taxon>
        <taxon>Eupercaria</taxon>
        <taxon>Perciformes</taxon>
        <taxon>Notothenioidei</taxon>
        <taxon>Nototheniidae</taxon>
        <taxon>Dissostichus</taxon>
    </lineage>
</organism>